<keyword evidence="2" id="KW-0762">Sugar transport</keyword>
<evidence type="ECO:0000256" key="3">
    <source>
        <dbReference type="ARBA" id="ARBA00022679"/>
    </source>
</evidence>
<dbReference type="InterPro" id="IPR036542">
    <property type="entry name" value="PTS_IIA_lac/cel_sf"/>
</dbReference>
<evidence type="ECO:0000256" key="1">
    <source>
        <dbReference type="ARBA" id="ARBA00022448"/>
    </source>
</evidence>
<dbReference type="RefSeq" id="WP_281749073.1">
    <property type="nucleotide sequence ID" value="NZ_AP026933.1"/>
</dbReference>
<keyword evidence="1" id="KW-0813">Transport</keyword>
<evidence type="ECO:0000313" key="6">
    <source>
        <dbReference type="EMBL" id="BDT02870.1"/>
    </source>
</evidence>
<dbReference type="PANTHER" id="PTHR34382">
    <property type="entry name" value="PTS SYSTEM N,N'-DIACETYLCHITOBIOSE-SPECIFIC EIIA COMPONENT"/>
    <property type="match status" value="1"/>
</dbReference>
<dbReference type="PIRSF" id="PIRSF000699">
    <property type="entry name" value="PTS_IILac_III"/>
    <property type="match status" value="1"/>
</dbReference>
<dbReference type="Pfam" id="PF02255">
    <property type="entry name" value="PTS_IIA"/>
    <property type="match status" value="1"/>
</dbReference>
<dbReference type="PANTHER" id="PTHR34382:SF10">
    <property type="entry name" value="PTS SYSTEM OLIGO-BETA-MANNOSIDE-SPECIFIC EIIA COMPONENT"/>
    <property type="match status" value="1"/>
</dbReference>
<feature type="modified residue" description="Phosphohistidine; by HPr" evidence="5">
    <location>
        <position position="86"/>
    </location>
</feature>
<reference evidence="6 7" key="1">
    <citation type="journal article" date="2022" name="Front. Microbiol.">
        <title>Male-killing mechanisms vary between Spiroplasma species.</title>
        <authorList>
            <person name="Arai H."/>
            <person name="Inoue M."/>
            <person name="Kageyama D."/>
        </authorList>
    </citation>
    <scope>NUCLEOTIDE SEQUENCE [LARGE SCALE GENOMIC DNA]</scope>
    <source>
        <strain evidence="7">sHm</strain>
    </source>
</reference>
<keyword evidence="4" id="KW-0598">Phosphotransferase system</keyword>
<gene>
    <name evidence="6" type="primary">ptcA</name>
    <name evidence="6" type="ORF">SHM_05160</name>
</gene>
<evidence type="ECO:0000256" key="4">
    <source>
        <dbReference type="ARBA" id="ARBA00022683"/>
    </source>
</evidence>
<evidence type="ECO:0000256" key="5">
    <source>
        <dbReference type="PROSITE-ProRule" id="PRU00418"/>
    </source>
</evidence>
<dbReference type="Gene3D" id="1.20.58.80">
    <property type="entry name" value="Phosphotransferase system, lactose/cellobiose-type IIA subunit"/>
    <property type="match status" value="1"/>
</dbReference>
<dbReference type="SUPFAM" id="SSF46973">
    <property type="entry name" value="Enzyme IIa from lactose specific PTS, IIa-lac"/>
    <property type="match status" value="1"/>
</dbReference>
<protein>
    <submittedName>
        <fullName evidence="6">PTS cellobiose transporter subunit IIA</fullName>
    </submittedName>
</protein>
<evidence type="ECO:0000313" key="7">
    <source>
        <dbReference type="Proteomes" id="UP001163387"/>
    </source>
</evidence>
<sequence length="115" mass="13070">MSIKEKEKSSNIDFEKISLEIISSAGKAKSLAIEAITLAKEAQFETALKMIDEANDNITKALQSHMSVIVEEGKGYQLPFSVLFMHSEDHLLTTQMMIEISKEFINLYQFINRKK</sequence>
<proteinExistence type="predicted"/>
<organism evidence="6 7">
    <name type="scientific">Spiroplasma ixodetis</name>
    <dbReference type="NCBI Taxonomy" id="2141"/>
    <lineage>
        <taxon>Bacteria</taxon>
        <taxon>Bacillati</taxon>
        <taxon>Mycoplasmatota</taxon>
        <taxon>Mollicutes</taxon>
        <taxon>Entomoplasmatales</taxon>
        <taxon>Spiroplasmataceae</taxon>
        <taxon>Spiroplasma</taxon>
    </lineage>
</organism>
<keyword evidence="7" id="KW-1185">Reference proteome</keyword>
<dbReference type="InterPro" id="IPR003188">
    <property type="entry name" value="PTS_IIA_lac/cel"/>
</dbReference>
<dbReference type="EMBL" id="AP026933">
    <property type="protein sequence ID" value="BDT02870.1"/>
    <property type="molecule type" value="Genomic_DNA"/>
</dbReference>
<keyword evidence="3" id="KW-0808">Transferase</keyword>
<dbReference type="PROSITE" id="PS51095">
    <property type="entry name" value="PTS_EIIA_TYPE_3"/>
    <property type="match status" value="1"/>
</dbReference>
<name>A0ABN6T060_9MOLU</name>
<evidence type="ECO:0000256" key="2">
    <source>
        <dbReference type="ARBA" id="ARBA00022597"/>
    </source>
</evidence>
<dbReference type="Proteomes" id="UP001163387">
    <property type="component" value="Chromosome"/>
</dbReference>
<accession>A0ABN6T060</accession>